<keyword evidence="4" id="KW-0472">Membrane</keyword>
<dbReference type="InterPro" id="IPR036890">
    <property type="entry name" value="HATPase_C_sf"/>
</dbReference>
<feature type="transmembrane region" description="Helical" evidence="4">
    <location>
        <begin position="33"/>
        <end position="51"/>
    </location>
</feature>
<feature type="transmembrane region" description="Helical" evidence="4">
    <location>
        <begin position="112"/>
        <end position="133"/>
    </location>
</feature>
<proteinExistence type="predicted"/>
<dbReference type="SUPFAM" id="SSF55874">
    <property type="entry name" value="ATPase domain of HSP90 chaperone/DNA topoisomerase II/histidine kinase"/>
    <property type="match status" value="1"/>
</dbReference>
<gene>
    <name evidence="6" type="ORF">GCM10007425_24140</name>
</gene>
<feature type="transmembrane region" description="Helical" evidence="4">
    <location>
        <begin position="57"/>
        <end position="74"/>
    </location>
</feature>
<dbReference type="EMBL" id="BMJT01000008">
    <property type="protein sequence ID" value="GGG28707.1"/>
    <property type="molecule type" value="Genomic_DNA"/>
</dbReference>
<reference evidence="6" key="2">
    <citation type="submission" date="2020-09" db="EMBL/GenBank/DDBJ databases">
        <authorList>
            <person name="Sun Q."/>
            <person name="Zhou Y."/>
        </authorList>
    </citation>
    <scope>NUCLEOTIDE SEQUENCE</scope>
    <source>
        <strain evidence="6">CGMCC 1.15760</strain>
    </source>
</reference>
<feature type="transmembrane region" description="Helical" evidence="4">
    <location>
        <begin position="145"/>
        <end position="170"/>
    </location>
</feature>
<feature type="transmembrane region" description="Helical" evidence="4">
    <location>
        <begin position="6"/>
        <end position="26"/>
    </location>
</feature>
<dbReference type="Gene3D" id="3.30.565.10">
    <property type="entry name" value="Histidine kinase-like ATPase, C-terminal domain"/>
    <property type="match status" value="1"/>
</dbReference>
<dbReference type="InterPro" id="IPR032834">
    <property type="entry name" value="NatK-like_C"/>
</dbReference>
<dbReference type="Proteomes" id="UP000616608">
    <property type="component" value="Unassembled WGS sequence"/>
</dbReference>
<name>A0A917G8U1_9BACI</name>
<dbReference type="SUPFAM" id="SSF55890">
    <property type="entry name" value="Sporulation response regulatory protein Spo0B"/>
    <property type="match status" value="1"/>
</dbReference>
<sequence length="430" mass="49938">MLAISLLDFISILIQFVTLIVVCSYVMENRISIRLFLLAGVLVLLPATILFSTLKTVGIMYFIVSIYVLVSIYYRKMVILFTISLTFILLILADHMNGALLSLLNIKADSYVYVRLSTYVVVVFVLEYLYVRLYRVFLKNALKNIVLSIFLNVLSLVIMFGFYYNIFAVIDINSTETTRVNFVLFLLLFILLGAITSGSIYLALNEKNFVLKEREHEAFMTYIETLEKTNEDMRLFRHDYVNILLSLQGYIMAKEWDKLEEYFTMHISKIEQKSIATSASIIDLQRIHIRSIKGLLFQKINTSIEKGYQPKLHVSEDLEQVQFDELALNRILGILWDNAIEACDMYHQKAIEMSIIQYDNYMEIQLNNFIGDVPLNMEEVLEPQVSLKKNHEGVGLVSVKRLVNYEENSKITFKIEDGWFKVNLCIYHKI</sequence>
<dbReference type="PANTHER" id="PTHR40448:SF1">
    <property type="entry name" value="TWO-COMPONENT SENSOR HISTIDINE KINASE"/>
    <property type="match status" value="1"/>
</dbReference>
<feature type="transmembrane region" description="Helical" evidence="4">
    <location>
        <begin position="81"/>
        <end position="106"/>
    </location>
</feature>
<feature type="transmembrane region" description="Helical" evidence="4">
    <location>
        <begin position="182"/>
        <end position="204"/>
    </location>
</feature>
<evidence type="ECO:0000256" key="3">
    <source>
        <dbReference type="ARBA" id="ARBA00022777"/>
    </source>
</evidence>
<evidence type="ECO:0000256" key="4">
    <source>
        <dbReference type="SAM" id="Phobius"/>
    </source>
</evidence>
<evidence type="ECO:0000313" key="7">
    <source>
        <dbReference type="Proteomes" id="UP000616608"/>
    </source>
</evidence>
<accession>A0A917G8U1</accession>
<dbReference type="Pfam" id="PF14501">
    <property type="entry name" value="HATPase_c_5"/>
    <property type="match status" value="1"/>
</dbReference>
<keyword evidence="3 6" id="KW-0418">Kinase</keyword>
<dbReference type="RefSeq" id="WP_188615316.1">
    <property type="nucleotide sequence ID" value="NZ_BMJT01000008.1"/>
</dbReference>
<dbReference type="PANTHER" id="PTHR40448">
    <property type="entry name" value="TWO-COMPONENT SENSOR HISTIDINE KINASE"/>
    <property type="match status" value="1"/>
</dbReference>
<keyword evidence="1" id="KW-0597">Phosphoprotein</keyword>
<keyword evidence="4" id="KW-0812">Transmembrane</keyword>
<keyword evidence="2" id="KW-0808">Transferase</keyword>
<dbReference type="AlphaFoldDB" id="A0A917G8U1"/>
<evidence type="ECO:0000256" key="1">
    <source>
        <dbReference type="ARBA" id="ARBA00022553"/>
    </source>
</evidence>
<dbReference type="GO" id="GO:0042802">
    <property type="term" value="F:identical protein binding"/>
    <property type="evidence" value="ECO:0007669"/>
    <property type="project" value="TreeGrafter"/>
</dbReference>
<evidence type="ECO:0000256" key="2">
    <source>
        <dbReference type="ARBA" id="ARBA00022679"/>
    </source>
</evidence>
<feature type="domain" description="Sensor histidine kinase NatK-like C-terminal" evidence="5">
    <location>
        <begin position="326"/>
        <end position="426"/>
    </location>
</feature>
<comment type="caution">
    <text evidence="6">The sequence shown here is derived from an EMBL/GenBank/DDBJ whole genome shotgun (WGS) entry which is preliminary data.</text>
</comment>
<keyword evidence="4" id="KW-1133">Transmembrane helix</keyword>
<evidence type="ECO:0000313" key="6">
    <source>
        <dbReference type="EMBL" id="GGG28707.1"/>
    </source>
</evidence>
<dbReference type="InterPro" id="IPR016120">
    <property type="entry name" value="Sig_transdc_His_kin_SpoOB"/>
</dbReference>
<protein>
    <submittedName>
        <fullName evidence="6">Histidine kinase</fullName>
    </submittedName>
</protein>
<organism evidence="6 7">
    <name type="scientific">Lysinibacillus alkalisoli</name>
    <dbReference type="NCBI Taxonomy" id="1911548"/>
    <lineage>
        <taxon>Bacteria</taxon>
        <taxon>Bacillati</taxon>
        <taxon>Bacillota</taxon>
        <taxon>Bacilli</taxon>
        <taxon>Bacillales</taxon>
        <taxon>Bacillaceae</taxon>
        <taxon>Lysinibacillus</taxon>
    </lineage>
</organism>
<dbReference type="GO" id="GO:0000155">
    <property type="term" value="F:phosphorelay sensor kinase activity"/>
    <property type="evidence" value="ECO:0007669"/>
    <property type="project" value="InterPro"/>
</dbReference>
<reference evidence="6" key="1">
    <citation type="journal article" date="2014" name="Int. J. Syst. Evol. Microbiol.">
        <title>Complete genome sequence of Corynebacterium casei LMG S-19264T (=DSM 44701T), isolated from a smear-ripened cheese.</title>
        <authorList>
            <consortium name="US DOE Joint Genome Institute (JGI-PGF)"/>
            <person name="Walter F."/>
            <person name="Albersmeier A."/>
            <person name="Kalinowski J."/>
            <person name="Ruckert C."/>
        </authorList>
    </citation>
    <scope>NUCLEOTIDE SEQUENCE</scope>
    <source>
        <strain evidence="6">CGMCC 1.15760</strain>
    </source>
</reference>
<evidence type="ECO:0000259" key="5">
    <source>
        <dbReference type="Pfam" id="PF14501"/>
    </source>
</evidence>
<keyword evidence="7" id="KW-1185">Reference proteome</keyword>